<protein>
    <submittedName>
        <fullName evidence="2">Chromosome partition protein smc</fullName>
    </submittedName>
</protein>
<evidence type="ECO:0000313" key="3">
    <source>
        <dbReference type="Proteomes" id="UP000266720"/>
    </source>
</evidence>
<gene>
    <name evidence="2" type="ORF">TCARB_1020</name>
</gene>
<dbReference type="RefSeq" id="WP_052886914.1">
    <property type="nucleotide sequence ID" value="NZ_CP007493.1"/>
</dbReference>
<accession>A0A3G1A7B7</accession>
<keyword evidence="1" id="KW-0175">Coiled coil</keyword>
<dbReference type="KEGG" id="tcb:TCARB_1020"/>
<evidence type="ECO:0000256" key="1">
    <source>
        <dbReference type="SAM" id="Coils"/>
    </source>
</evidence>
<dbReference type="STRING" id="697581.TCARB_1020"/>
<evidence type="ECO:0000313" key="2">
    <source>
        <dbReference type="EMBL" id="AJB42068.1"/>
    </source>
</evidence>
<feature type="coiled-coil region" evidence="1">
    <location>
        <begin position="3"/>
        <end position="34"/>
    </location>
</feature>
<dbReference type="GeneID" id="25406438"/>
<sequence>MSGEELKNELEQMLKNIETRLNDLLARIDRLVAEGKTQEAYNLWKQESTSMMSDFQASFEKFREKAKTSDEATQRELEKIFEEKFREIKSSLEKISQKLSKPSQFESQISQSLSTLSKSLENIGVIIGQAIDSVTKGLEETFKTIGKTPNIVSARINRKDLEIIDELVQAGIFRTRSEAVAFFVSKGIEASKDWVQRALDQARKIKELQESLRREVESQFKEE</sequence>
<name>A0A3G1A7B7_9CREN</name>
<organism evidence="2 3">
    <name type="scientific">Thermofilum adornatum 1505</name>
    <dbReference type="NCBI Taxonomy" id="697581"/>
    <lineage>
        <taxon>Archaea</taxon>
        <taxon>Thermoproteota</taxon>
        <taxon>Thermoprotei</taxon>
        <taxon>Thermofilales</taxon>
        <taxon>Thermofilaceae</taxon>
        <taxon>Thermofilum</taxon>
    </lineage>
</organism>
<dbReference type="AlphaFoldDB" id="A0A3G1A7B7"/>
<dbReference type="EMBL" id="CP007493">
    <property type="protein sequence ID" value="AJB42068.1"/>
    <property type="molecule type" value="Genomic_DNA"/>
</dbReference>
<proteinExistence type="predicted"/>
<reference evidence="3" key="1">
    <citation type="book" date="2010" name="EXTREMOPHILES" publisher="0:0-0">
        <title>Complete genome sequences of ten hyperthermophilic archaea reveal their metabolic capabilities and possible ecological roles.</title>
        <editorList>
            <person name="?"/>
        </editorList>
        <authorList>
            <person name="Ravin N.V."/>
            <person name="Mardanov A.V."/>
            <person name="Bonch-Osmolovskaya E.A."/>
            <person name="Skryabin K.G."/>
        </authorList>
    </citation>
    <scope>NUCLEOTIDE SEQUENCE [LARGE SCALE GENOMIC DNA]</scope>
    <source>
        <strain evidence="3">1505</strain>
    </source>
</reference>
<dbReference type="Proteomes" id="UP000266720">
    <property type="component" value="Chromosome"/>
</dbReference>
<dbReference type="SUPFAM" id="SSF58113">
    <property type="entry name" value="Apolipoprotein A-I"/>
    <property type="match status" value="1"/>
</dbReference>